<keyword evidence="8 11" id="KW-0472">Membrane</keyword>
<dbReference type="SUPFAM" id="SSF53756">
    <property type="entry name" value="UDP-Glycosyltransferase/glycogen phosphorylase"/>
    <property type="match status" value="2"/>
</dbReference>
<evidence type="ECO:0000256" key="8">
    <source>
        <dbReference type="ARBA" id="ARBA00023136"/>
    </source>
</evidence>
<accession>A0A6H5H4S2</accession>
<protein>
    <recommendedName>
        <fullName evidence="15">UDP-glucuronosyltransferase</fullName>
    </recommendedName>
</protein>
<dbReference type="PANTHER" id="PTHR48043">
    <property type="entry name" value="EG:EG0003.4 PROTEIN-RELATED"/>
    <property type="match status" value="1"/>
</dbReference>
<evidence type="ECO:0000256" key="2">
    <source>
        <dbReference type="ARBA" id="ARBA00009995"/>
    </source>
</evidence>
<keyword evidence="5 11" id="KW-0812">Transmembrane</keyword>
<dbReference type="InterPro" id="IPR050271">
    <property type="entry name" value="UDP-glycosyltransferase"/>
</dbReference>
<evidence type="ECO:0000313" key="14">
    <source>
        <dbReference type="Proteomes" id="UP000479000"/>
    </source>
</evidence>
<evidence type="ECO:0000256" key="9">
    <source>
        <dbReference type="ARBA" id="ARBA00023180"/>
    </source>
</evidence>
<dbReference type="InterPro" id="IPR002213">
    <property type="entry name" value="UDP_glucos_trans"/>
</dbReference>
<reference evidence="13 14" key="1">
    <citation type="submission" date="2020-02" db="EMBL/GenBank/DDBJ databases">
        <authorList>
            <person name="Ferguson B K."/>
        </authorList>
    </citation>
    <scope>NUCLEOTIDE SEQUENCE [LARGE SCALE GENOMIC DNA]</scope>
</reference>
<keyword evidence="12" id="KW-0732">Signal</keyword>
<dbReference type="AlphaFoldDB" id="A0A6H5H4S2"/>
<name>A0A6H5H4S2_9HEMI</name>
<evidence type="ECO:0000256" key="12">
    <source>
        <dbReference type="SAM" id="SignalP"/>
    </source>
</evidence>
<feature type="signal peptide" evidence="12">
    <location>
        <begin position="1"/>
        <end position="19"/>
    </location>
</feature>
<sequence>MNFNFLCIFSPLLLGVSQSANILGFLPFYGTSHSRITLPFLEELARRGHNVTVAGYFEPKNPPPNYKTILFKPLPGTQLRGFLSVEDFRNSYYMSTMYLINRVNNDYNELIQQNKFDRIFEEKVDLVILEYFESELFSAYASRFGVPYILLHTCEPFPWHRSTLADEYSPSIVPQVFSGRTIDMDFSERFWNTIEIGNMMFYYLSTILPNSQRIAERFLGPVPPVDELMKNASLYLVNVHTSLYGPRPTNPSTIEIGGVHIFPPNPLPAADSLAKEHLGCLNSEFSKAKEASLYFVNTHFSFTGPRPTSPSTIEVGGLHVAPRKPLAQGLQTLMDNAKDGVIFFSMGSVLKGTSMSDDKRDAFLRVFAELKEIVLWKWEGDLPNKPANLHTSPWFPQRDIFAHPNLKLFIGHCGLLGVHEAITEALPIICLPMFGDQPFNAAALKRQGFGLSLEYASITEEMFRETINRVLKEPSFKENAKRVSAAFKDRPMSAMDTAVYWTEYVIRHKGAPHLKSPARYMAWWEYHNVDVLATIAAIVLTVLILLYKMTKSFLTLLFCRRSHIKVKTS</sequence>
<keyword evidence="6" id="KW-0256">Endoplasmic reticulum</keyword>
<dbReference type="PANTHER" id="PTHR48043:SF114">
    <property type="entry name" value="IP04436P-RELATED"/>
    <property type="match status" value="1"/>
</dbReference>
<dbReference type="EMBL" id="CADCXU010023032">
    <property type="protein sequence ID" value="CAB0010431.1"/>
    <property type="molecule type" value="Genomic_DNA"/>
</dbReference>
<keyword evidence="7 11" id="KW-1133">Transmembrane helix</keyword>
<dbReference type="GO" id="GO:0008194">
    <property type="term" value="F:UDP-glycosyltransferase activity"/>
    <property type="evidence" value="ECO:0007669"/>
    <property type="project" value="InterPro"/>
</dbReference>
<dbReference type="GO" id="GO:0005783">
    <property type="term" value="C:endoplasmic reticulum"/>
    <property type="evidence" value="ECO:0007669"/>
    <property type="project" value="UniProtKB-SubCell"/>
</dbReference>
<evidence type="ECO:0000256" key="4">
    <source>
        <dbReference type="ARBA" id="ARBA00022679"/>
    </source>
</evidence>
<keyword evidence="4" id="KW-0808">Transferase</keyword>
<dbReference type="Gene3D" id="3.40.50.2000">
    <property type="entry name" value="Glycogen Phosphorylase B"/>
    <property type="match status" value="2"/>
</dbReference>
<evidence type="ECO:0000256" key="1">
    <source>
        <dbReference type="ARBA" id="ARBA00004240"/>
    </source>
</evidence>
<proteinExistence type="inferred from homology"/>
<comment type="subcellular location">
    <subcellularLocation>
        <location evidence="10">Endomembrane system</location>
        <topology evidence="10">Single-pass type I membrane protein</topology>
    </subcellularLocation>
    <subcellularLocation>
        <location evidence="1">Endoplasmic reticulum</location>
    </subcellularLocation>
</comment>
<comment type="similarity">
    <text evidence="2">Belongs to the UDP-glycosyltransferase family.</text>
</comment>
<feature type="transmembrane region" description="Helical" evidence="11">
    <location>
        <begin position="526"/>
        <end position="547"/>
    </location>
</feature>
<gene>
    <name evidence="13" type="ORF">NTEN_LOCUS15475</name>
</gene>
<evidence type="ECO:0000256" key="3">
    <source>
        <dbReference type="ARBA" id="ARBA00022676"/>
    </source>
</evidence>
<feature type="chain" id="PRO_5026305163" description="UDP-glucuronosyltransferase" evidence="12">
    <location>
        <begin position="20"/>
        <end position="569"/>
    </location>
</feature>
<evidence type="ECO:0000313" key="13">
    <source>
        <dbReference type="EMBL" id="CAB0010431.1"/>
    </source>
</evidence>
<evidence type="ECO:0000256" key="5">
    <source>
        <dbReference type="ARBA" id="ARBA00022692"/>
    </source>
</evidence>
<dbReference type="FunFam" id="3.40.50.2000:FF:000050">
    <property type="entry name" value="UDP-glucuronosyltransferase"/>
    <property type="match status" value="1"/>
</dbReference>
<dbReference type="Proteomes" id="UP000479000">
    <property type="component" value="Unassembled WGS sequence"/>
</dbReference>
<organism evidence="13 14">
    <name type="scientific">Nesidiocoris tenuis</name>
    <dbReference type="NCBI Taxonomy" id="355587"/>
    <lineage>
        <taxon>Eukaryota</taxon>
        <taxon>Metazoa</taxon>
        <taxon>Ecdysozoa</taxon>
        <taxon>Arthropoda</taxon>
        <taxon>Hexapoda</taxon>
        <taxon>Insecta</taxon>
        <taxon>Pterygota</taxon>
        <taxon>Neoptera</taxon>
        <taxon>Paraneoptera</taxon>
        <taxon>Hemiptera</taxon>
        <taxon>Heteroptera</taxon>
        <taxon>Panheteroptera</taxon>
        <taxon>Cimicomorpha</taxon>
        <taxon>Miridae</taxon>
        <taxon>Dicyphina</taxon>
        <taxon>Nesidiocoris</taxon>
    </lineage>
</organism>
<evidence type="ECO:0000256" key="11">
    <source>
        <dbReference type="SAM" id="Phobius"/>
    </source>
</evidence>
<keyword evidence="3" id="KW-0328">Glycosyltransferase</keyword>
<keyword evidence="9" id="KW-0325">Glycoprotein</keyword>
<dbReference type="Pfam" id="PF00201">
    <property type="entry name" value="UDPGT"/>
    <property type="match status" value="2"/>
</dbReference>
<evidence type="ECO:0000256" key="6">
    <source>
        <dbReference type="ARBA" id="ARBA00022824"/>
    </source>
</evidence>
<keyword evidence="14" id="KW-1185">Reference proteome</keyword>
<dbReference type="OrthoDB" id="5835829at2759"/>
<evidence type="ECO:0000256" key="10">
    <source>
        <dbReference type="ARBA" id="ARBA00046288"/>
    </source>
</evidence>
<dbReference type="CDD" id="cd03784">
    <property type="entry name" value="GT1_Gtf-like"/>
    <property type="match status" value="1"/>
</dbReference>
<evidence type="ECO:0000256" key="7">
    <source>
        <dbReference type="ARBA" id="ARBA00022989"/>
    </source>
</evidence>
<evidence type="ECO:0008006" key="15">
    <source>
        <dbReference type="Google" id="ProtNLM"/>
    </source>
</evidence>